<comment type="caution">
    <text evidence="1">The sequence shown here is derived from an EMBL/GenBank/DDBJ whole genome shotgun (WGS) entry which is preliminary data.</text>
</comment>
<dbReference type="CDD" id="cd06558">
    <property type="entry name" value="crotonase-like"/>
    <property type="match status" value="1"/>
</dbReference>
<dbReference type="EMBL" id="JAXCEI010000013">
    <property type="protein sequence ID" value="MFA1542564.1"/>
    <property type="molecule type" value="Genomic_DNA"/>
</dbReference>
<organism evidence="1 2">
    <name type="scientific">Actinomadura monticuli</name>
    <dbReference type="NCBI Taxonomy" id="3097367"/>
    <lineage>
        <taxon>Bacteria</taxon>
        <taxon>Bacillati</taxon>
        <taxon>Actinomycetota</taxon>
        <taxon>Actinomycetes</taxon>
        <taxon>Streptosporangiales</taxon>
        <taxon>Thermomonosporaceae</taxon>
        <taxon>Actinomadura</taxon>
    </lineage>
</organism>
<protein>
    <submittedName>
        <fullName evidence="1">Enoyl-CoA hydratase/isomerase family protein</fullName>
    </submittedName>
</protein>
<dbReference type="InterPro" id="IPR001753">
    <property type="entry name" value="Enoyl-CoA_hydra/iso"/>
</dbReference>
<name>A0ABV4QHB4_9ACTN</name>
<dbReference type="Gene3D" id="3.30.300.220">
    <property type="match status" value="1"/>
</dbReference>
<dbReference type="InterPro" id="IPR029045">
    <property type="entry name" value="ClpP/crotonase-like_dom_sf"/>
</dbReference>
<evidence type="ECO:0000313" key="1">
    <source>
        <dbReference type="EMBL" id="MFA1542564.1"/>
    </source>
</evidence>
<sequence length="125" mass="13230">MSTLELSSPEPGIALLTLSRPERLNALSAELLADLHRTLAAVAEDPEVRVVVLTGAGRGFCAGLDRAMVSVLGGPPTTTGGHRIEGWRVRWRSAGRPQRDWAPIERSCGSGADAVVVEARPRGVP</sequence>
<accession>A0ABV4QHB4</accession>
<dbReference type="PANTHER" id="PTHR43459:SF1">
    <property type="entry name" value="EG:BACN32G11.4 PROTEIN"/>
    <property type="match status" value="1"/>
</dbReference>
<keyword evidence="2" id="KW-1185">Reference proteome</keyword>
<evidence type="ECO:0000313" key="2">
    <source>
        <dbReference type="Proteomes" id="UP001569963"/>
    </source>
</evidence>
<dbReference type="RefSeq" id="WP_371952861.1">
    <property type="nucleotide sequence ID" value="NZ_JAXCEI010000013.1"/>
</dbReference>
<dbReference type="PANTHER" id="PTHR43459">
    <property type="entry name" value="ENOYL-COA HYDRATASE"/>
    <property type="match status" value="1"/>
</dbReference>
<dbReference type="SUPFAM" id="SSF52096">
    <property type="entry name" value="ClpP/crotonase"/>
    <property type="match status" value="1"/>
</dbReference>
<gene>
    <name evidence="1" type="ORF">SM611_26800</name>
</gene>
<dbReference type="Proteomes" id="UP001569963">
    <property type="component" value="Unassembled WGS sequence"/>
</dbReference>
<reference evidence="1 2" key="1">
    <citation type="submission" date="2023-11" db="EMBL/GenBank/DDBJ databases">
        <title>Actinomadura monticuli sp. nov., isolated from volcanic ash.</title>
        <authorList>
            <person name="Lee S.D."/>
            <person name="Yang H."/>
            <person name="Kim I.S."/>
        </authorList>
    </citation>
    <scope>NUCLEOTIDE SEQUENCE [LARGE SCALE GENOMIC DNA]</scope>
    <source>
        <strain evidence="1 2">DLS-62</strain>
    </source>
</reference>
<proteinExistence type="predicted"/>
<dbReference type="Pfam" id="PF00378">
    <property type="entry name" value="ECH_1"/>
    <property type="match status" value="1"/>
</dbReference>